<dbReference type="PANTHER" id="PTHR42693:SF49">
    <property type="entry name" value="SULFATASE N-TERMINAL DOMAIN-CONTAINING PROTEIN"/>
    <property type="match status" value="1"/>
</dbReference>
<dbReference type="Pfam" id="PF00884">
    <property type="entry name" value="Sulfatase"/>
    <property type="match status" value="2"/>
</dbReference>
<evidence type="ECO:0000259" key="3">
    <source>
        <dbReference type="Pfam" id="PF00884"/>
    </source>
</evidence>
<organism evidence="4 5">
    <name type="scientific">Monosiga brevicollis</name>
    <name type="common">Choanoflagellate</name>
    <dbReference type="NCBI Taxonomy" id="81824"/>
    <lineage>
        <taxon>Eukaryota</taxon>
        <taxon>Choanoflagellata</taxon>
        <taxon>Craspedida</taxon>
        <taxon>Salpingoecidae</taxon>
        <taxon>Monosiga</taxon>
    </lineage>
</organism>
<dbReference type="GeneID" id="5890623"/>
<dbReference type="InterPro" id="IPR000917">
    <property type="entry name" value="Sulfatase_N"/>
</dbReference>
<dbReference type="SUPFAM" id="SSF53649">
    <property type="entry name" value="Alkaline phosphatase-like"/>
    <property type="match status" value="1"/>
</dbReference>
<dbReference type="GO" id="GO:0004065">
    <property type="term" value="F:arylsulfatase activity"/>
    <property type="evidence" value="ECO:0000318"/>
    <property type="project" value="GO_Central"/>
</dbReference>
<dbReference type="EMBL" id="CH991549">
    <property type="protein sequence ID" value="EDQ89914.1"/>
    <property type="molecule type" value="Genomic_DNA"/>
</dbReference>
<evidence type="ECO:0000313" key="4">
    <source>
        <dbReference type="EMBL" id="EDQ89914.1"/>
    </source>
</evidence>
<dbReference type="KEGG" id="mbr:MONBRDRAFT_32135"/>
<proteinExistence type="inferred from homology"/>
<dbReference type="Gene3D" id="3.30.1120.10">
    <property type="match status" value="1"/>
</dbReference>
<dbReference type="InterPro" id="IPR017850">
    <property type="entry name" value="Alkaline_phosphatase_core_sf"/>
</dbReference>
<keyword evidence="2" id="KW-0732">Signal</keyword>
<dbReference type="STRING" id="81824.A9UXW0"/>
<dbReference type="PANTHER" id="PTHR42693">
    <property type="entry name" value="ARYLSULFATASE FAMILY MEMBER"/>
    <property type="match status" value="1"/>
</dbReference>
<feature type="domain" description="Sulfatase N-terminal" evidence="3">
    <location>
        <begin position="160"/>
        <end position="262"/>
    </location>
</feature>
<evidence type="ECO:0000313" key="5">
    <source>
        <dbReference type="Proteomes" id="UP000001357"/>
    </source>
</evidence>
<reference evidence="4 5" key="1">
    <citation type="journal article" date="2008" name="Nature">
        <title>The genome of the choanoflagellate Monosiga brevicollis and the origin of metazoans.</title>
        <authorList>
            <consortium name="JGI Sequencing"/>
            <person name="King N."/>
            <person name="Westbrook M.J."/>
            <person name="Young S.L."/>
            <person name="Kuo A."/>
            <person name="Abedin M."/>
            <person name="Chapman J."/>
            <person name="Fairclough S."/>
            <person name="Hellsten U."/>
            <person name="Isogai Y."/>
            <person name="Letunic I."/>
            <person name="Marr M."/>
            <person name="Pincus D."/>
            <person name="Putnam N."/>
            <person name="Rokas A."/>
            <person name="Wright K.J."/>
            <person name="Zuzow R."/>
            <person name="Dirks W."/>
            <person name="Good M."/>
            <person name="Goodstein D."/>
            <person name="Lemons D."/>
            <person name="Li W."/>
            <person name="Lyons J.B."/>
            <person name="Morris A."/>
            <person name="Nichols S."/>
            <person name="Richter D.J."/>
            <person name="Salamov A."/>
            <person name="Bork P."/>
            <person name="Lim W.A."/>
            <person name="Manning G."/>
            <person name="Miller W.T."/>
            <person name="McGinnis W."/>
            <person name="Shapiro H."/>
            <person name="Tjian R."/>
            <person name="Grigoriev I.V."/>
            <person name="Rokhsar D."/>
        </authorList>
    </citation>
    <scope>NUCLEOTIDE SEQUENCE [LARGE SCALE GENOMIC DNA]</scope>
    <source>
        <strain evidence="5">MX1 / ATCC 50154</strain>
    </source>
</reference>
<dbReference type="InterPro" id="IPR050738">
    <property type="entry name" value="Sulfatase"/>
</dbReference>
<evidence type="ECO:0000256" key="2">
    <source>
        <dbReference type="SAM" id="SignalP"/>
    </source>
</evidence>
<gene>
    <name evidence="4" type="ORF">MONBRDRAFT_32135</name>
</gene>
<sequence>MARWRGWLAMVLVVLAVLSVLGRATEEGTGLGSSERPNVLVLLVDDLGYGDLACFGRENVSTPNVDSLARDGTKFVQWISAASVCKEHTIGEMLRTVDYATGMSGKWQGTAEEVQYCMIMANNTIVEQPTNYDNLTQSYVHVHSPLFSSPAFFNVSRGGRFGDNVEEMDHSVGRILNTLDELGIANDTLVILTSDNGPFAEEGWDKAGRTGGLKGSKGQTYEGGIRMPGLARWPGRIPAGRVSNAPISTLDIMPTLAELTGASLPADRLIDGMSILNELYGQEDPAVRNRTMWHYCGHNVTAARFGRYKLHFATPVWTSDARPSPLCTECCPYGPTNFNGTGGSLCDCAEENLLFHDPPLVFDMILDMEENYPLSAANITNFDQLVASAKSALAAHYATVQPFPNQMLSLPVPALVPCCEGSWVNHDACMCQRYQEGHVYP</sequence>
<name>A9UXW0_MONBE</name>
<dbReference type="InParanoid" id="A9UXW0"/>
<keyword evidence="5" id="KW-1185">Reference proteome</keyword>
<feature type="chain" id="PRO_5002742543" description="Sulfatase N-terminal domain-containing protein" evidence="2">
    <location>
        <begin position="25"/>
        <end position="441"/>
    </location>
</feature>
<evidence type="ECO:0000256" key="1">
    <source>
        <dbReference type="ARBA" id="ARBA00008779"/>
    </source>
</evidence>
<dbReference type="OMA" id="HVACRCQ"/>
<dbReference type="Proteomes" id="UP000001357">
    <property type="component" value="Unassembled WGS sequence"/>
</dbReference>
<dbReference type="AlphaFoldDB" id="A9UXW0"/>
<accession>A9UXW0</accession>
<protein>
    <recommendedName>
        <fullName evidence="3">Sulfatase N-terminal domain-containing protein</fullName>
    </recommendedName>
</protein>
<dbReference type="RefSeq" id="XP_001745336.1">
    <property type="nucleotide sequence ID" value="XM_001745284.1"/>
</dbReference>
<feature type="domain" description="Sulfatase N-terminal" evidence="3">
    <location>
        <begin position="37"/>
        <end position="86"/>
    </location>
</feature>
<dbReference type="Pfam" id="PF14707">
    <property type="entry name" value="Sulfatase_C"/>
    <property type="match status" value="1"/>
</dbReference>
<comment type="similarity">
    <text evidence="1">Belongs to the sulfatase family.</text>
</comment>
<dbReference type="eggNOG" id="KOG3867">
    <property type="taxonomic scope" value="Eukaryota"/>
</dbReference>
<dbReference type="Gene3D" id="3.40.720.10">
    <property type="entry name" value="Alkaline Phosphatase, subunit A"/>
    <property type="match status" value="2"/>
</dbReference>
<feature type="signal peptide" evidence="2">
    <location>
        <begin position="1"/>
        <end position="24"/>
    </location>
</feature>